<comment type="caution">
    <text evidence="17">The sequence shown here is derived from an EMBL/GenBank/DDBJ whole genome shotgun (WGS) entry which is preliminary data.</text>
</comment>
<proteinExistence type="inferred from homology"/>
<feature type="binding site" evidence="14">
    <location>
        <position position="25"/>
    </location>
    <ligand>
        <name>Mg(2+)</name>
        <dbReference type="ChEBI" id="CHEBI:18420"/>
        <label>2</label>
    </ligand>
</feature>
<keyword evidence="5 15" id="KW-0812">Transmembrane</keyword>
<protein>
    <recommendedName>
        <fullName evidence="12 15">Ferrous iron transport protein B</fullName>
    </recommendedName>
</protein>
<feature type="transmembrane region" description="Helical" evidence="15">
    <location>
        <begin position="333"/>
        <end position="357"/>
    </location>
</feature>
<dbReference type="PROSITE" id="PS51711">
    <property type="entry name" value="G_FEOB"/>
    <property type="match status" value="1"/>
</dbReference>
<reference evidence="17 18" key="2">
    <citation type="submission" date="2018-05" db="EMBL/GenBank/DDBJ databases">
        <authorList>
            <person name="Lanie J.A."/>
            <person name="Ng W.-L."/>
            <person name="Kazmierczak K.M."/>
            <person name="Andrzejewski T.M."/>
            <person name="Davidsen T.M."/>
            <person name="Wayne K.J."/>
            <person name="Tettelin H."/>
            <person name="Glass J.I."/>
            <person name="Rusch D."/>
            <person name="Podicherti R."/>
            <person name="Tsui H.-C.T."/>
            <person name="Winkler M.E."/>
        </authorList>
    </citation>
    <scope>NUCLEOTIDE SEQUENCE [LARGE SCALE GENOMIC DNA]</scope>
    <source>
        <strain evidence="17 18">C305</strain>
    </source>
</reference>
<evidence type="ECO:0000256" key="3">
    <source>
        <dbReference type="ARBA" id="ARBA00022475"/>
    </source>
</evidence>
<organism evidence="17 18">
    <name type="scientific">Brumimicrobium oceani</name>
    <dbReference type="NCBI Taxonomy" id="2100725"/>
    <lineage>
        <taxon>Bacteria</taxon>
        <taxon>Pseudomonadati</taxon>
        <taxon>Bacteroidota</taxon>
        <taxon>Flavobacteriia</taxon>
        <taxon>Flavobacteriales</taxon>
        <taxon>Crocinitomicaceae</taxon>
        <taxon>Brumimicrobium</taxon>
    </lineage>
</organism>
<keyword evidence="2 15" id="KW-0813">Transport</keyword>
<comment type="subcellular location">
    <subcellularLocation>
        <location evidence="15">Cell inner membrane</location>
        <topology evidence="15">Multi-pass membrane protein</topology>
    </subcellularLocation>
    <subcellularLocation>
        <location evidence="1">Cell membrane</location>
        <topology evidence="1">Multi-pass membrane protein</topology>
    </subcellularLocation>
</comment>
<dbReference type="InterPro" id="IPR006073">
    <property type="entry name" value="GTP-bd"/>
</dbReference>
<dbReference type="InterPro" id="IPR003373">
    <property type="entry name" value="Fe2_transport_prot-B"/>
</dbReference>
<evidence type="ECO:0000256" key="12">
    <source>
        <dbReference type="NCBIfam" id="TIGR00437"/>
    </source>
</evidence>
<keyword evidence="7 15" id="KW-1133">Transmembrane helix</keyword>
<feature type="binding site" evidence="13">
    <location>
        <begin position="122"/>
        <end position="125"/>
    </location>
    <ligand>
        <name>GTP</name>
        <dbReference type="ChEBI" id="CHEBI:37565"/>
        <label>1</label>
    </ligand>
</feature>
<comment type="caution">
    <text evidence="15">Lacks conserved residue(s) required for the propagation of feature annotation.</text>
</comment>
<feature type="transmembrane region" description="Helical" evidence="15">
    <location>
        <begin position="662"/>
        <end position="687"/>
    </location>
</feature>
<dbReference type="InterPro" id="IPR030389">
    <property type="entry name" value="G_FEOB_dom"/>
</dbReference>
<keyword evidence="3" id="KW-1003">Cell membrane</keyword>
<dbReference type="CDD" id="cd01879">
    <property type="entry name" value="FeoB"/>
    <property type="match status" value="1"/>
</dbReference>
<dbReference type="EMBL" id="QFRJ01000003">
    <property type="protein sequence ID" value="PWH85999.1"/>
    <property type="molecule type" value="Genomic_DNA"/>
</dbReference>
<evidence type="ECO:0000256" key="14">
    <source>
        <dbReference type="PIRSR" id="PIRSR603373-2"/>
    </source>
</evidence>
<feature type="binding site" evidence="13">
    <location>
        <begin position="11"/>
        <end position="18"/>
    </location>
    <ligand>
        <name>GTP</name>
        <dbReference type="ChEBI" id="CHEBI:37565"/>
        <label>1</label>
    </ligand>
</feature>
<keyword evidence="18" id="KW-1185">Reference proteome</keyword>
<feature type="transmembrane region" description="Helical" evidence="15">
    <location>
        <begin position="630"/>
        <end position="655"/>
    </location>
</feature>
<feature type="domain" description="FeoB-type G" evidence="16">
    <location>
        <begin position="4"/>
        <end position="171"/>
    </location>
</feature>
<evidence type="ECO:0000256" key="2">
    <source>
        <dbReference type="ARBA" id="ARBA00022448"/>
    </source>
</evidence>
<feature type="binding site" evidence="14">
    <location>
        <position position="26"/>
    </location>
    <ligand>
        <name>Mg(2+)</name>
        <dbReference type="ChEBI" id="CHEBI:18420"/>
        <label>2</label>
    </ligand>
</feature>
<feature type="transmembrane region" description="Helical" evidence="15">
    <location>
        <begin position="508"/>
        <end position="527"/>
    </location>
</feature>
<gene>
    <name evidence="17" type="primary">feoB</name>
    <name evidence="17" type="ORF">DIT68_05435</name>
</gene>
<keyword evidence="10 13" id="KW-0342">GTP-binding</keyword>
<evidence type="ECO:0000256" key="1">
    <source>
        <dbReference type="ARBA" id="ARBA00004651"/>
    </source>
</evidence>
<dbReference type="Gene3D" id="3.40.50.300">
    <property type="entry name" value="P-loop containing nucleotide triphosphate hydrolases"/>
    <property type="match status" value="1"/>
</dbReference>
<dbReference type="Pfam" id="PF07670">
    <property type="entry name" value="Gate"/>
    <property type="match status" value="2"/>
</dbReference>
<dbReference type="OrthoDB" id="9809127at2"/>
<dbReference type="GO" id="GO:0046872">
    <property type="term" value="F:metal ion binding"/>
    <property type="evidence" value="ECO:0007669"/>
    <property type="project" value="UniProtKB-KW"/>
</dbReference>
<dbReference type="Pfam" id="PF02421">
    <property type="entry name" value="FeoB_N"/>
    <property type="match status" value="1"/>
</dbReference>
<dbReference type="PRINTS" id="PR00326">
    <property type="entry name" value="GTP1OBG"/>
</dbReference>
<keyword evidence="9" id="KW-0406">Ion transport</keyword>
<evidence type="ECO:0000256" key="5">
    <source>
        <dbReference type="ARBA" id="ARBA00022692"/>
    </source>
</evidence>
<keyword evidence="6 13" id="KW-0547">Nucleotide-binding</keyword>
<accession>A0A2U2XDW6</accession>
<dbReference type="RefSeq" id="WP_109358807.1">
    <property type="nucleotide sequence ID" value="NZ_QFRJ01000003.1"/>
</dbReference>
<evidence type="ECO:0000256" key="15">
    <source>
        <dbReference type="RuleBase" id="RU362098"/>
    </source>
</evidence>
<dbReference type="Pfam" id="PF07664">
    <property type="entry name" value="FeoB_C"/>
    <property type="match status" value="1"/>
</dbReference>
<keyword evidence="11 15" id="KW-0472">Membrane</keyword>
<reference evidence="17 18" key="1">
    <citation type="submission" date="2018-05" db="EMBL/GenBank/DDBJ databases">
        <title>Brumimicrobium oceani sp. nov., isolated from coastal sediment.</title>
        <authorList>
            <person name="Kou Y."/>
        </authorList>
    </citation>
    <scope>NUCLEOTIDE SEQUENCE [LARGE SCALE GENOMIC DNA]</scope>
    <source>
        <strain evidence="17 18">C305</strain>
    </source>
</reference>
<dbReference type="PANTHER" id="PTHR43185">
    <property type="entry name" value="FERROUS IRON TRANSPORT PROTEIN B"/>
    <property type="match status" value="1"/>
</dbReference>
<dbReference type="GO" id="GO:0005525">
    <property type="term" value="F:GTP binding"/>
    <property type="evidence" value="ECO:0007669"/>
    <property type="project" value="UniProtKB-KW"/>
</dbReference>
<evidence type="ECO:0000256" key="10">
    <source>
        <dbReference type="ARBA" id="ARBA00023134"/>
    </source>
</evidence>
<comment type="similarity">
    <text evidence="15">Belongs to the TRAFAC class TrmE-Era-EngA-EngB-Septin-like GTPase superfamily. FeoB GTPase (TC 9.A.8) family.</text>
</comment>
<evidence type="ECO:0000259" key="16">
    <source>
        <dbReference type="PROSITE" id="PS51711"/>
    </source>
</evidence>
<name>A0A2U2XDW6_9FLAO</name>
<feature type="transmembrane region" description="Helical" evidence="15">
    <location>
        <begin position="411"/>
        <end position="432"/>
    </location>
</feature>
<evidence type="ECO:0000256" key="9">
    <source>
        <dbReference type="ARBA" id="ARBA00023065"/>
    </source>
</evidence>
<evidence type="ECO:0000256" key="7">
    <source>
        <dbReference type="ARBA" id="ARBA00022989"/>
    </source>
</evidence>
<feature type="transmembrane region" description="Helical" evidence="15">
    <location>
        <begin position="452"/>
        <end position="474"/>
    </location>
</feature>
<evidence type="ECO:0000313" key="17">
    <source>
        <dbReference type="EMBL" id="PWH85999.1"/>
    </source>
</evidence>
<dbReference type="InterPro" id="IPR027417">
    <property type="entry name" value="P-loop_NTPase"/>
</dbReference>
<dbReference type="InterPro" id="IPR011642">
    <property type="entry name" value="Gate_dom"/>
</dbReference>
<feature type="transmembrane region" description="Helical" evidence="15">
    <location>
        <begin position="277"/>
        <end position="298"/>
    </location>
</feature>
<evidence type="ECO:0000256" key="4">
    <source>
        <dbReference type="ARBA" id="ARBA00022496"/>
    </source>
</evidence>
<feature type="binding site" evidence="14">
    <location>
        <position position="22"/>
    </location>
    <ligand>
        <name>Mg(2+)</name>
        <dbReference type="ChEBI" id="CHEBI:18420"/>
        <label>1</label>
    </ligand>
</feature>
<dbReference type="InterPro" id="IPR011640">
    <property type="entry name" value="Fe2_transport_prot_B_C"/>
</dbReference>
<dbReference type="AlphaFoldDB" id="A0A2U2XDW6"/>
<dbReference type="InterPro" id="IPR050860">
    <property type="entry name" value="FeoB_GTPase"/>
</dbReference>
<evidence type="ECO:0000313" key="18">
    <source>
        <dbReference type="Proteomes" id="UP000245370"/>
    </source>
</evidence>
<dbReference type="GO" id="GO:0005886">
    <property type="term" value="C:plasma membrane"/>
    <property type="evidence" value="ECO:0007669"/>
    <property type="project" value="UniProtKB-SubCell"/>
</dbReference>
<keyword evidence="4 15" id="KW-0410">Iron transport</keyword>
<feature type="binding site" evidence="13">
    <location>
        <begin position="58"/>
        <end position="61"/>
    </location>
    <ligand>
        <name>GTP</name>
        <dbReference type="ChEBI" id="CHEBI:37565"/>
        <label>1</label>
    </ligand>
</feature>
<dbReference type="SUPFAM" id="SSF52540">
    <property type="entry name" value="P-loop containing nucleoside triphosphate hydrolases"/>
    <property type="match status" value="1"/>
</dbReference>
<keyword evidence="14" id="KW-0479">Metal-binding</keyword>
<evidence type="ECO:0000256" key="13">
    <source>
        <dbReference type="PIRSR" id="PIRSR603373-1"/>
    </source>
</evidence>
<evidence type="ECO:0000256" key="8">
    <source>
        <dbReference type="ARBA" id="ARBA00023004"/>
    </source>
</evidence>
<evidence type="ECO:0000256" key="6">
    <source>
        <dbReference type="ARBA" id="ARBA00022741"/>
    </source>
</evidence>
<evidence type="ECO:0000256" key="11">
    <source>
        <dbReference type="ARBA" id="ARBA00023136"/>
    </source>
</evidence>
<dbReference type="GO" id="GO:0015093">
    <property type="term" value="F:ferrous iron transmembrane transporter activity"/>
    <property type="evidence" value="ECO:0007669"/>
    <property type="project" value="UniProtKB-UniRule"/>
</dbReference>
<keyword evidence="8 15" id="KW-0408">Iron</keyword>
<dbReference type="Proteomes" id="UP000245370">
    <property type="component" value="Unassembled WGS sequence"/>
</dbReference>
<dbReference type="PANTHER" id="PTHR43185:SF1">
    <property type="entry name" value="FE(2+) TRANSPORTER FEOB"/>
    <property type="match status" value="1"/>
</dbReference>
<keyword evidence="14" id="KW-0460">Magnesium</keyword>
<dbReference type="NCBIfam" id="TIGR00437">
    <property type="entry name" value="feoB"/>
    <property type="match status" value="1"/>
</dbReference>
<feature type="binding site" evidence="13">
    <location>
        <begin position="36"/>
        <end position="40"/>
    </location>
    <ligand>
        <name>GTP</name>
        <dbReference type="ChEBI" id="CHEBI:37565"/>
        <label>1</label>
    </ligand>
</feature>
<sequence>MGNKKKIALVGNPNSGKTSLFNQLTGLNQKVGNYPGVTVDKRSGTIKLPNDEVCELIDLPGTYSLSSKNDDEKVVQDILLNPKSEAFPDLIIIVVDGTNLARNLFLASQVIEIGIPAIMAINMVDIVEKAGDQLKIREISEYFDVPTTAISARKNKGIKELLELATTEISPSQKSLFKKEKHEKLLDDTQHLFVSTTPYMLFKQINNAKSLLEEKELNELEEISKRNDFEPLKEEILEISERVSTINKTSEQFYIKKSKEKRRTETDKIDKYVTHPFWGFFIFLAVFFVLFQAIFTFASYPMDLINDGIVDLGVWVGNLLPDSWFADFIADGIFAGLAGVLVFVPQIMILFALIAILEDTGYLSRVSFMTDGLLKRFGMNGKSVIPLVGGFACSIPAIMAARAIENKRERFITIFITPLMACSARLPVYVFLVSFIAPDDYVWGFISVQGLYMMGLYLLGFVVALMVAMVINIFSKKDGDGSFILELPNYKIPSLRNAVNAAINKGKIFVLQAGKVILIASIVLWVLSYFGPGDRFEQIEDKYTTLIAENDVYADSLYTKMSSEKLENSYLGIMGKTIEPVIQPLGFDWKIGIAIVASFAAREVFVGTMSTIYSVEGGEENEKGLKAIKFSYATAFSLLMFYVFALQCMSTMAIVKQETGSWGIVAIQFVVFTGIAYLASWLTYSIFS</sequence>
<comment type="function">
    <text evidence="15">Probable transporter of a GTP-driven Fe(2+) uptake system.</text>
</comment>